<organism evidence="1 2">
    <name type="scientific">Araneus ventricosus</name>
    <name type="common">Orbweaver spider</name>
    <name type="synonym">Epeira ventricosa</name>
    <dbReference type="NCBI Taxonomy" id="182803"/>
    <lineage>
        <taxon>Eukaryota</taxon>
        <taxon>Metazoa</taxon>
        <taxon>Ecdysozoa</taxon>
        <taxon>Arthropoda</taxon>
        <taxon>Chelicerata</taxon>
        <taxon>Arachnida</taxon>
        <taxon>Araneae</taxon>
        <taxon>Araneomorphae</taxon>
        <taxon>Entelegynae</taxon>
        <taxon>Araneoidea</taxon>
        <taxon>Araneidae</taxon>
        <taxon>Araneus</taxon>
    </lineage>
</organism>
<dbReference type="AlphaFoldDB" id="A0A4Y2VWL4"/>
<dbReference type="EMBL" id="BGPR01051770">
    <property type="protein sequence ID" value="GBO28676.1"/>
    <property type="molecule type" value="Genomic_DNA"/>
</dbReference>
<reference evidence="1 2" key="1">
    <citation type="journal article" date="2019" name="Sci. Rep.">
        <title>Orb-weaving spider Araneus ventricosus genome elucidates the spidroin gene catalogue.</title>
        <authorList>
            <person name="Kono N."/>
            <person name="Nakamura H."/>
            <person name="Ohtoshi R."/>
            <person name="Moran D.A.P."/>
            <person name="Shinohara A."/>
            <person name="Yoshida Y."/>
            <person name="Fujiwara M."/>
            <person name="Mori M."/>
            <person name="Tomita M."/>
            <person name="Arakawa K."/>
        </authorList>
    </citation>
    <scope>NUCLEOTIDE SEQUENCE [LARGE SCALE GENOMIC DNA]</scope>
</reference>
<sequence>MQSSQRRRMDSRCMAAQIEQVSRLRDTTTMILSKDRYLMLRIYRISLTSCISTGRFPWGCGRGIVVAKRLVLLSQVRTRKPLSYTVQLFKQWMTCQTSVKEVLLAYAYYGPWISTCGEINGMCIHKFCVIEPYHPSAATTSNEMIPLPIPHYSLAVVFRVSGYNFQ</sequence>
<protein>
    <submittedName>
        <fullName evidence="1">Uncharacterized protein</fullName>
    </submittedName>
</protein>
<accession>A0A4Y2VWL4</accession>
<evidence type="ECO:0000313" key="2">
    <source>
        <dbReference type="Proteomes" id="UP000499080"/>
    </source>
</evidence>
<gene>
    <name evidence="1" type="ORF">AVEN_71148_1</name>
</gene>
<comment type="caution">
    <text evidence="1">The sequence shown here is derived from an EMBL/GenBank/DDBJ whole genome shotgun (WGS) entry which is preliminary data.</text>
</comment>
<dbReference type="Proteomes" id="UP000499080">
    <property type="component" value="Unassembled WGS sequence"/>
</dbReference>
<evidence type="ECO:0000313" key="1">
    <source>
        <dbReference type="EMBL" id="GBO28676.1"/>
    </source>
</evidence>
<keyword evidence="2" id="KW-1185">Reference proteome</keyword>
<proteinExistence type="predicted"/>
<name>A0A4Y2VWL4_ARAVE</name>